<evidence type="ECO:0000313" key="2">
    <source>
        <dbReference type="Proteomes" id="UP000410049"/>
    </source>
</evidence>
<organism evidence="1 2">
    <name type="scientific">Bifidobacterium myosotis</name>
    <dbReference type="NCBI Taxonomy" id="1630166"/>
    <lineage>
        <taxon>Bacteria</taxon>
        <taxon>Bacillati</taxon>
        <taxon>Actinomycetota</taxon>
        <taxon>Actinomycetes</taxon>
        <taxon>Bifidobacteriales</taxon>
        <taxon>Bifidobacteriaceae</taxon>
        <taxon>Bifidobacterium</taxon>
    </lineage>
</organism>
<dbReference type="RefSeq" id="WP_150379910.1">
    <property type="nucleotide sequence ID" value="NZ_RZUH01000009.1"/>
</dbReference>
<name>A0A5M9ZH77_9BIFI</name>
<gene>
    <name evidence="1" type="ORF">EMO91_10510</name>
</gene>
<comment type="caution">
    <text evidence="1">The sequence shown here is derived from an EMBL/GenBank/DDBJ whole genome shotgun (WGS) entry which is preliminary data.</text>
</comment>
<dbReference type="EMBL" id="RZUH01000009">
    <property type="protein sequence ID" value="KAA8826954.1"/>
    <property type="molecule type" value="Genomic_DNA"/>
</dbReference>
<dbReference type="Proteomes" id="UP000410049">
    <property type="component" value="Unassembled WGS sequence"/>
</dbReference>
<accession>A0A5M9ZH77</accession>
<sequence>MVMDAYYAVEITCRSCGTEFIGTFEPGPDSYTTRYHLCPDCYEEAAEEGTLGEYDDYAD</sequence>
<proteinExistence type="predicted"/>
<dbReference type="AlphaFoldDB" id="A0A5M9ZH77"/>
<evidence type="ECO:0000313" key="1">
    <source>
        <dbReference type="EMBL" id="KAA8826954.1"/>
    </source>
</evidence>
<reference evidence="1 2" key="1">
    <citation type="journal article" date="2019" name="Syst. Appl. Microbiol.">
        <title>Characterization of Bifidobacterium species in feaces of the Egyptian fruit bat: Description of B. vespertilionis sp. nov. and B. rousetti sp. nov.</title>
        <authorList>
            <person name="Modesto M."/>
            <person name="Satti M."/>
            <person name="Watanabe K."/>
            <person name="Puglisi E."/>
            <person name="Morelli L."/>
            <person name="Huang C.-H."/>
            <person name="Liou J.-S."/>
            <person name="Miyashita M."/>
            <person name="Tamura T."/>
            <person name="Saito S."/>
            <person name="Mori K."/>
            <person name="Huang L."/>
            <person name="Sciavilla P."/>
            <person name="Sandri C."/>
            <person name="Spiezio C."/>
            <person name="Vitali F."/>
            <person name="Cavalieri D."/>
            <person name="Perpetuini G."/>
            <person name="Tofalo R."/>
            <person name="Bonetti A."/>
            <person name="Arita M."/>
            <person name="Mattarelli P."/>
        </authorList>
    </citation>
    <scope>NUCLEOTIDE SEQUENCE [LARGE SCALE GENOMIC DNA]</scope>
    <source>
        <strain evidence="1 2">RST17</strain>
    </source>
</reference>
<protein>
    <submittedName>
        <fullName evidence="1">Uncharacterized protein</fullName>
    </submittedName>
</protein>